<dbReference type="EMBL" id="CP132938">
    <property type="protein sequence ID" value="XCB22104.1"/>
    <property type="molecule type" value="Genomic_DNA"/>
</dbReference>
<reference evidence="2" key="2">
    <citation type="journal article" date="2024" name="Environ. Microbiol.">
        <title>Genome analysis and description of Tunturibacter gen. nov. expands the diversity of Terriglobia in tundra soils.</title>
        <authorList>
            <person name="Messyasz A."/>
            <person name="Mannisto M.K."/>
            <person name="Kerkhof L.J."/>
            <person name="Haggblom M.M."/>
        </authorList>
    </citation>
    <scope>NUCLEOTIDE SEQUENCE</scope>
    <source>
        <strain evidence="2">M8UP39</strain>
    </source>
</reference>
<evidence type="ECO:0000256" key="1">
    <source>
        <dbReference type="SAM" id="SignalP"/>
    </source>
</evidence>
<feature type="chain" id="PRO_5043728346" description="DUF4185 domain-containing protein" evidence="1">
    <location>
        <begin position="21"/>
        <end position="486"/>
    </location>
</feature>
<evidence type="ECO:0000313" key="2">
    <source>
        <dbReference type="EMBL" id="XCB22104.1"/>
    </source>
</evidence>
<name>A0AAU7YZU9_9BACT</name>
<dbReference type="AlphaFoldDB" id="A0AAU7YZU9"/>
<evidence type="ECO:0008006" key="3">
    <source>
        <dbReference type="Google" id="ProtNLM"/>
    </source>
</evidence>
<accession>A0AAU7YZU9</accession>
<gene>
    <name evidence="2" type="ORF">RBB81_21390</name>
</gene>
<dbReference type="RefSeq" id="WP_353072099.1">
    <property type="nucleotide sequence ID" value="NZ_CP132938.1"/>
</dbReference>
<sequence>MPAVFCTVTVLSLLSGTVWAQSTANVQPDSTACLQCIQVRVGLPRIVRGPVVAVIDNHFTEIPLPNGGFRGFDAHSETYAIDGHSPWDMGGPERTVLSPGRPETYDSCGQWLNHTEPVGNTTVGFIHAETACHYQANFQTHMSTSLAVSTDYGLTWKSYGQILTGTDMPTANKQTGEGSCSTVNGQDGYYYAYCFRNRDGALIVARGPVSDPLPGKWAKFFQGRWDQPGLGGDATRLMNGSGVSVARWATTGELVFTGWVHGGLGLFLSNDHTTLASLPEPLLGLDPATSALPPPYERILYPVLLDAKTGANQLSNSWLLVYAYWPPHEGREMEYLVFRDVTVSLSSKPVSSQIGILLARWYDAALHDRWSTTAPVPGNYSSYKLEKESGYLMTVADEAKPSVELEDCVTQRPGHPDHMLAEKGFCETNNYRRLRTAGWVYAKAQLGTIPLYRCYNSKDQSHFASNEPDCEKLGDSEKLLGYTLEQ</sequence>
<dbReference type="KEGG" id="tgi:RBB81_21390"/>
<protein>
    <recommendedName>
        <fullName evidence="3">DUF4185 domain-containing protein</fullName>
    </recommendedName>
</protein>
<reference evidence="2" key="1">
    <citation type="submission" date="2023-08" db="EMBL/GenBank/DDBJ databases">
        <authorList>
            <person name="Messyasz A."/>
            <person name="Mannisto M.K."/>
            <person name="Kerkhof L.J."/>
            <person name="Haggblom M."/>
        </authorList>
    </citation>
    <scope>NUCLEOTIDE SEQUENCE</scope>
    <source>
        <strain evidence="2">M8UP39</strain>
    </source>
</reference>
<organism evidence="2">
    <name type="scientific">Tunturiibacter gelidiferens</name>
    <dbReference type="NCBI Taxonomy" id="3069689"/>
    <lineage>
        <taxon>Bacteria</taxon>
        <taxon>Pseudomonadati</taxon>
        <taxon>Acidobacteriota</taxon>
        <taxon>Terriglobia</taxon>
        <taxon>Terriglobales</taxon>
        <taxon>Acidobacteriaceae</taxon>
        <taxon>Tunturiibacter</taxon>
    </lineage>
</organism>
<proteinExistence type="predicted"/>
<keyword evidence="1" id="KW-0732">Signal</keyword>
<feature type="signal peptide" evidence="1">
    <location>
        <begin position="1"/>
        <end position="20"/>
    </location>
</feature>